<protein>
    <submittedName>
        <fullName evidence="1">Uncharacterized protein</fullName>
    </submittedName>
</protein>
<dbReference type="Proteomes" id="UP000257109">
    <property type="component" value="Unassembled WGS sequence"/>
</dbReference>
<comment type="caution">
    <text evidence="1">The sequence shown here is derived from an EMBL/GenBank/DDBJ whole genome shotgun (WGS) entry which is preliminary data.</text>
</comment>
<dbReference type="AlphaFoldDB" id="A0A371HDI0"/>
<organism evidence="1 2">
    <name type="scientific">Mucuna pruriens</name>
    <name type="common">Velvet bean</name>
    <name type="synonym">Dolichos pruriens</name>
    <dbReference type="NCBI Taxonomy" id="157652"/>
    <lineage>
        <taxon>Eukaryota</taxon>
        <taxon>Viridiplantae</taxon>
        <taxon>Streptophyta</taxon>
        <taxon>Embryophyta</taxon>
        <taxon>Tracheophyta</taxon>
        <taxon>Spermatophyta</taxon>
        <taxon>Magnoliopsida</taxon>
        <taxon>eudicotyledons</taxon>
        <taxon>Gunneridae</taxon>
        <taxon>Pentapetalae</taxon>
        <taxon>rosids</taxon>
        <taxon>fabids</taxon>
        <taxon>Fabales</taxon>
        <taxon>Fabaceae</taxon>
        <taxon>Papilionoideae</taxon>
        <taxon>50 kb inversion clade</taxon>
        <taxon>NPAAA clade</taxon>
        <taxon>indigoferoid/millettioid clade</taxon>
        <taxon>Phaseoleae</taxon>
        <taxon>Mucuna</taxon>
    </lineage>
</organism>
<reference evidence="1" key="1">
    <citation type="submission" date="2018-05" db="EMBL/GenBank/DDBJ databases">
        <title>Draft genome of Mucuna pruriens seed.</title>
        <authorList>
            <person name="Nnadi N.E."/>
            <person name="Vos R."/>
            <person name="Hasami M.H."/>
            <person name="Devisetty U.K."/>
            <person name="Aguiy J.C."/>
        </authorList>
    </citation>
    <scope>NUCLEOTIDE SEQUENCE [LARGE SCALE GENOMIC DNA]</scope>
    <source>
        <strain evidence="1">JCA_2017</strain>
    </source>
</reference>
<evidence type="ECO:0000313" key="1">
    <source>
        <dbReference type="EMBL" id="RDY00851.1"/>
    </source>
</evidence>
<gene>
    <name evidence="1" type="ORF">CR513_15919</name>
</gene>
<keyword evidence="2" id="KW-1185">Reference proteome</keyword>
<name>A0A371HDI0_MUCPR</name>
<dbReference type="EMBL" id="QJKJ01002891">
    <property type="protein sequence ID" value="RDY00851.1"/>
    <property type="molecule type" value="Genomic_DNA"/>
</dbReference>
<accession>A0A371HDI0</accession>
<feature type="non-terminal residue" evidence="1">
    <location>
        <position position="1"/>
    </location>
</feature>
<evidence type="ECO:0000313" key="2">
    <source>
        <dbReference type="Proteomes" id="UP000257109"/>
    </source>
</evidence>
<dbReference type="OrthoDB" id="1166063at2759"/>
<sequence>MERWIGQEKPKFQPLAKELEGINLGDEIERKEVQVGKQMPPDLRLRLIGLLKEYMDVFAWSYRDMSGLDLREQLRRMKSDVALKIKEEVEK</sequence>
<proteinExistence type="predicted"/>